<evidence type="ECO:0000313" key="8">
    <source>
        <dbReference type="EMBL" id="WVN86235.1"/>
    </source>
</evidence>
<organism evidence="8 9">
    <name type="scientific">Cryptococcus depauperatus CBS 7841</name>
    <dbReference type="NCBI Taxonomy" id="1295531"/>
    <lineage>
        <taxon>Eukaryota</taxon>
        <taxon>Fungi</taxon>
        <taxon>Dikarya</taxon>
        <taxon>Basidiomycota</taxon>
        <taxon>Agaricomycotina</taxon>
        <taxon>Tremellomycetes</taxon>
        <taxon>Tremellales</taxon>
        <taxon>Cryptococcaceae</taxon>
        <taxon>Cryptococcus</taxon>
    </lineage>
</organism>
<dbReference type="GO" id="GO:0007064">
    <property type="term" value="P:mitotic sister chromatid cohesion"/>
    <property type="evidence" value="ECO:0007669"/>
    <property type="project" value="InterPro"/>
</dbReference>
<reference evidence="8" key="3">
    <citation type="submission" date="2024-01" db="EMBL/GenBank/DDBJ databases">
        <authorList>
            <person name="Coelho M.A."/>
            <person name="David-Palma M."/>
            <person name="Shea T."/>
            <person name="Sun S."/>
            <person name="Cuomo C.A."/>
            <person name="Heitman J."/>
        </authorList>
    </citation>
    <scope>NUCLEOTIDE SEQUENCE</scope>
    <source>
        <strain evidence="8">CBS 7841</strain>
    </source>
</reference>
<reference evidence="8" key="1">
    <citation type="submission" date="2016-06" db="EMBL/GenBank/DDBJ databases">
        <authorList>
            <person name="Cuomo C."/>
            <person name="Litvintseva A."/>
            <person name="Heitman J."/>
            <person name="Chen Y."/>
            <person name="Sun S."/>
            <person name="Springer D."/>
            <person name="Dromer F."/>
            <person name="Young S."/>
            <person name="Zeng Q."/>
            <person name="Chapman S."/>
            <person name="Gujja S."/>
            <person name="Saif S."/>
            <person name="Birren B."/>
        </authorList>
    </citation>
    <scope>NUCLEOTIDE SEQUENCE</scope>
    <source>
        <strain evidence="8">CBS 7841</strain>
    </source>
</reference>
<evidence type="ECO:0000256" key="4">
    <source>
        <dbReference type="ARBA" id="ARBA00023242"/>
    </source>
</evidence>
<gene>
    <name evidence="8" type="ORF">L203_101396</name>
</gene>
<dbReference type="OrthoDB" id="121932at2759"/>
<evidence type="ECO:0000256" key="5">
    <source>
        <dbReference type="ARBA" id="ARBA00023306"/>
    </source>
</evidence>
<accession>A0A1E3ICF7</accession>
<dbReference type="GeneID" id="91085609"/>
<dbReference type="RefSeq" id="XP_066066935.1">
    <property type="nucleotide sequence ID" value="XM_066210838.1"/>
</dbReference>
<keyword evidence="2" id="KW-0235">DNA replication</keyword>
<dbReference type="GO" id="GO:0031390">
    <property type="term" value="C:Ctf18 RFC-like complex"/>
    <property type="evidence" value="ECO:0007669"/>
    <property type="project" value="InterPro"/>
</dbReference>
<comment type="subcellular location">
    <subcellularLocation>
        <location evidence="1">Nucleus</location>
    </subcellularLocation>
</comment>
<proteinExistence type="inferred from homology"/>
<evidence type="ECO:0000256" key="2">
    <source>
        <dbReference type="ARBA" id="ARBA00022705"/>
    </source>
</evidence>
<name>A0A1E3ICF7_9TREE</name>
<keyword evidence="5" id="KW-0131">Cell cycle</keyword>
<dbReference type="PANTHER" id="PTHR28605:SF1">
    <property type="entry name" value="CHROMOSOME TRANSMISSION FIDELITY FACTOR 8"/>
    <property type="match status" value="1"/>
</dbReference>
<dbReference type="GO" id="GO:0003677">
    <property type="term" value="F:DNA binding"/>
    <property type="evidence" value="ECO:0007669"/>
    <property type="project" value="UniProtKB-KW"/>
</dbReference>
<reference evidence="8" key="2">
    <citation type="journal article" date="2022" name="Elife">
        <title>Obligate sexual reproduction of a homothallic fungus closely related to the Cryptococcus pathogenic species complex.</title>
        <authorList>
            <person name="Passer A.R."/>
            <person name="Clancey S.A."/>
            <person name="Shea T."/>
            <person name="David-Palma M."/>
            <person name="Averette A.F."/>
            <person name="Boekhout T."/>
            <person name="Porcel B.M."/>
            <person name="Nowrousian M."/>
            <person name="Cuomo C.A."/>
            <person name="Sun S."/>
            <person name="Heitman J."/>
            <person name="Coelho M.A."/>
        </authorList>
    </citation>
    <scope>NUCLEOTIDE SEQUENCE</scope>
    <source>
        <strain evidence="8">CBS 7841</strain>
    </source>
</reference>
<dbReference type="GO" id="GO:0006260">
    <property type="term" value="P:DNA replication"/>
    <property type="evidence" value="ECO:0007669"/>
    <property type="project" value="UniProtKB-KW"/>
</dbReference>
<feature type="compositionally biased region" description="Acidic residues" evidence="7">
    <location>
        <begin position="184"/>
        <end position="195"/>
    </location>
</feature>
<keyword evidence="4" id="KW-0539">Nucleus</keyword>
<protein>
    <submittedName>
        <fullName evidence="8">Uncharacterized protein</fullName>
    </submittedName>
</protein>
<dbReference type="Pfam" id="PF09696">
    <property type="entry name" value="Ctf8"/>
    <property type="match status" value="1"/>
</dbReference>
<keyword evidence="3" id="KW-0238">DNA-binding</keyword>
<dbReference type="KEGG" id="cdep:91085609"/>
<keyword evidence="9" id="KW-1185">Reference proteome</keyword>
<evidence type="ECO:0000256" key="3">
    <source>
        <dbReference type="ARBA" id="ARBA00023125"/>
    </source>
</evidence>
<dbReference type="AlphaFoldDB" id="A0A1E3ICF7"/>
<dbReference type="InterPro" id="IPR018607">
    <property type="entry name" value="Ctf8"/>
</dbReference>
<feature type="compositionally biased region" description="Acidic residues" evidence="7">
    <location>
        <begin position="111"/>
        <end position="124"/>
    </location>
</feature>
<evidence type="ECO:0000256" key="6">
    <source>
        <dbReference type="ARBA" id="ARBA00038447"/>
    </source>
</evidence>
<dbReference type="PANTHER" id="PTHR28605">
    <property type="entry name" value="CTF8, CHROMOSOME TRANSMISSION FIDELITY FACTOR 8 HOMOLOG (S. CEREVISIAE)"/>
    <property type="match status" value="1"/>
</dbReference>
<sequence length="255" mass="28785">MRIHLPLYPHQFQKNPSNSSSPPLIQLGGDIVLVELQGELTWEGDKSEGVVGVIGLDRPDKPTLHLGPHHLLHGKFANLQKPYAVIRRVVGDPEPDNETHERKGIAVEGNFNEEEESEDEDEEPLFPASDRETAFVKDQGATPRSSSPFHPPSTPRDYSSDIEMSSPVLGRVGSLGFSKRGREEEIDEETREEEEQIGKRKKLEEIKQRQKRTVKKLNGEEKERTRHYAVVGIVRKKVVFALRPEPLVAPTMLPE</sequence>
<dbReference type="Proteomes" id="UP000094043">
    <property type="component" value="Chromosome 2"/>
</dbReference>
<evidence type="ECO:0000313" key="9">
    <source>
        <dbReference type="Proteomes" id="UP000094043"/>
    </source>
</evidence>
<comment type="similarity">
    <text evidence="6">Belongs to the CTF8 family.</text>
</comment>
<evidence type="ECO:0000256" key="7">
    <source>
        <dbReference type="SAM" id="MobiDB-lite"/>
    </source>
</evidence>
<dbReference type="EMBL" id="CP143785">
    <property type="protein sequence ID" value="WVN86235.1"/>
    <property type="molecule type" value="Genomic_DNA"/>
</dbReference>
<dbReference type="VEuPathDB" id="FungiDB:L203_04243"/>
<feature type="region of interest" description="Disordered" evidence="7">
    <location>
        <begin position="91"/>
        <end position="198"/>
    </location>
</feature>
<evidence type="ECO:0000256" key="1">
    <source>
        <dbReference type="ARBA" id="ARBA00004123"/>
    </source>
</evidence>